<evidence type="ECO:0000256" key="2">
    <source>
        <dbReference type="ARBA" id="ARBA00003109"/>
    </source>
</evidence>
<dbReference type="InterPro" id="IPR001544">
    <property type="entry name" value="Aminotrans_IV"/>
</dbReference>
<evidence type="ECO:0000256" key="6">
    <source>
        <dbReference type="ARBA" id="ARBA00009320"/>
    </source>
</evidence>
<keyword evidence="14" id="KW-0032">Aminotransferase</keyword>
<dbReference type="Proteomes" id="UP000294664">
    <property type="component" value="Unassembled WGS sequence"/>
</dbReference>
<evidence type="ECO:0000256" key="13">
    <source>
        <dbReference type="ARBA" id="ARBA00049229"/>
    </source>
</evidence>
<comment type="function">
    <text evidence="2">Acts on leucine, isoleucine and valine.</text>
</comment>
<dbReference type="GO" id="GO:0005829">
    <property type="term" value="C:cytosol"/>
    <property type="evidence" value="ECO:0007669"/>
    <property type="project" value="TreeGrafter"/>
</dbReference>
<dbReference type="InterPro" id="IPR043131">
    <property type="entry name" value="BCAT-like_N"/>
</dbReference>
<dbReference type="Gene3D" id="3.20.10.10">
    <property type="entry name" value="D-amino Acid Aminotransferase, subunit A, domain 2"/>
    <property type="match status" value="1"/>
</dbReference>
<accession>A0A4R3LRR7</accession>
<reference evidence="14 15" key="1">
    <citation type="submission" date="2019-03" db="EMBL/GenBank/DDBJ databases">
        <title>Genomic Encyclopedia of Type Strains, Phase IV (KMG-IV): sequencing the most valuable type-strain genomes for metagenomic binning, comparative biology and taxonomic classification.</title>
        <authorList>
            <person name="Goeker M."/>
        </authorList>
    </citation>
    <scope>NUCLEOTIDE SEQUENCE [LARGE SCALE GENOMIC DNA]</scope>
    <source>
        <strain evidence="14 15">DSM 9035</strain>
    </source>
</reference>
<evidence type="ECO:0000256" key="7">
    <source>
        <dbReference type="ARBA" id="ARBA00013053"/>
    </source>
</evidence>
<organism evidence="14 15">
    <name type="scientific">Aquabacter spiritensis</name>
    <dbReference type="NCBI Taxonomy" id="933073"/>
    <lineage>
        <taxon>Bacteria</taxon>
        <taxon>Pseudomonadati</taxon>
        <taxon>Pseudomonadota</taxon>
        <taxon>Alphaproteobacteria</taxon>
        <taxon>Hyphomicrobiales</taxon>
        <taxon>Xanthobacteraceae</taxon>
        <taxon>Aquabacter</taxon>
    </lineage>
</organism>
<dbReference type="SUPFAM" id="SSF56752">
    <property type="entry name" value="D-aminoacid aminotransferase-like PLP-dependent enzymes"/>
    <property type="match status" value="1"/>
</dbReference>
<sequence>MKVWLNGEILDADTARIAPDDRGLTLGDGLFETLQARAGTPLRLAAHRDRLARGAALLDLPLPELDLHAALCATLAANGLSDGALRLTVTRGSGARGVLPPAAPTPTVLITAGPLPPRDPVRLVLATVTRRNEMSPLSKIKSLNYLDNILARQEAERRGAHDALLLNTQGQIAESSMATLFVVRDGALLTPPVSDGALPGILRAELLQAGAIERSLRPEDVAAADEIFLTTSLGLRAVVAFEEGAHAPGPVAAALSAALAARTGA</sequence>
<keyword evidence="10" id="KW-0100">Branched-chain amino acid biosynthesis</keyword>
<dbReference type="AlphaFoldDB" id="A0A4R3LRR7"/>
<dbReference type="FunFam" id="3.20.10.10:FF:000002">
    <property type="entry name" value="D-alanine aminotransferase"/>
    <property type="match status" value="1"/>
</dbReference>
<comment type="similarity">
    <text evidence="6">Belongs to the class-IV pyridoxal-phosphate-dependent aminotransferase family.</text>
</comment>
<name>A0A4R3LRR7_9HYPH</name>
<evidence type="ECO:0000256" key="9">
    <source>
        <dbReference type="ARBA" id="ARBA00022898"/>
    </source>
</evidence>
<evidence type="ECO:0000256" key="8">
    <source>
        <dbReference type="ARBA" id="ARBA00014472"/>
    </source>
</evidence>
<dbReference type="Gene3D" id="3.30.470.10">
    <property type="match status" value="1"/>
</dbReference>
<dbReference type="GO" id="GO:0004084">
    <property type="term" value="F:branched-chain-amino-acid transaminase activity"/>
    <property type="evidence" value="ECO:0007669"/>
    <property type="project" value="UniProtKB-EC"/>
</dbReference>
<evidence type="ECO:0000256" key="1">
    <source>
        <dbReference type="ARBA" id="ARBA00001933"/>
    </source>
</evidence>
<dbReference type="PANTHER" id="PTHR42743:SF11">
    <property type="entry name" value="AMINODEOXYCHORISMATE LYASE"/>
    <property type="match status" value="1"/>
</dbReference>
<dbReference type="EMBL" id="SMAI01000010">
    <property type="protein sequence ID" value="TCT03294.1"/>
    <property type="molecule type" value="Genomic_DNA"/>
</dbReference>
<comment type="pathway">
    <text evidence="4">Amino-acid biosynthesis; L-valine biosynthesis; L-valine from pyruvate: step 4/4.</text>
</comment>
<evidence type="ECO:0000256" key="12">
    <source>
        <dbReference type="ARBA" id="ARBA00048798"/>
    </source>
</evidence>
<evidence type="ECO:0000256" key="5">
    <source>
        <dbReference type="ARBA" id="ARBA00005072"/>
    </source>
</evidence>
<dbReference type="Pfam" id="PF01063">
    <property type="entry name" value="Aminotran_4"/>
    <property type="match status" value="1"/>
</dbReference>
<keyword evidence="15" id="KW-1185">Reference proteome</keyword>
<dbReference type="GO" id="GO:0008652">
    <property type="term" value="P:amino acid biosynthetic process"/>
    <property type="evidence" value="ECO:0007669"/>
    <property type="project" value="UniProtKB-ARBA"/>
</dbReference>
<evidence type="ECO:0000256" key="10">
    <source>
        <dbReference type="ARBA" id="ARBA00023304"/>
    </source>
</evidence>
<dbReference type="InterPro" id="IPR050571">
    <property type="entry name" value="Class-IV_PLP-Dep_Aminotrnsfr"/>
</dbReference>
<dbReference type="GO" id="GO:0009082">
    <property type="term" value="P:branched-chain amino acid biosynthetic process"/>
    <property type="evidence" value="ECO:0007669"/>
    <property type="project" value="UniProtKB-KW"/>
</dbReference>
<comment type="catalytic activity">
    <reaction evidence="12">
        <text>L-isoleucine + 2-oxoglutarate = (S)-3-methyl-2-oxopentanoate + L-glutamate</text>
        <dbReference type="Rhea" id="RHEA:24801"/>
        <dbReference type="ChEBI" id="CHEBI:16810"/>
        <dbReference type="ChEBI" id="CHEBI:29985"/>
        <dbReference type="ChEBI" id="CHEBI:35146"/>
        <dbReference type="ChEBI" id="CHEBI:58045"/>
        <dbReference type="EC" id="2.6.1.42"/>
    </reaction>
</comment>
<dbReference type="InterPro" id="IPR043132">
    <property type="entry name" value="BCAT-like_C"/>
</dbReference>
<comment type="pathway">
    <text evidence="5">Amino-acid biosynthesis; L-leucine biosynthesis; L-leucine from 3-methyl-2-oxobutanoate: step 4/4.</text>
</comment>
<evidence type="ECO:0000256" key="3">
    <source>
        <dbReference type="ARBA" id="ARBA00004824"/>
    </source>
</evidence>
<comment type="cofactor">
    <cofactor evidence="1">
        <name>pyridoxal 5'-phosphate</name>
        <dbReference type="ChEBI" id="CHEBI:597326"/>
    </cofactor>
</comment>
<evidence type="ECO:0000256" key="4">
    <source>
        <dbReference type="ARBA" id="ARBA00004931"/>
    </source>
</evidence>
<gene>
    <name evidence="14" type="ORF">EDC64_110159</name>
</gene>
<evidence type="ECO:0000313" key="15">
    <source>
        <dbReference type="Proteomes" id="UP000294664"/>
    </source>
</evidence>
<comment type="catalytic activity">
    <reaction evidence="13">
        <text>L-leucine + 2-oxoglutarate = 4-methyl-2-oxopentanoate + L-glutamate</text>
        <dbReference type="Rhea" id="RHEA:18321"/>
        <dbReference type="ChEBI" id="CHEBI:16810"/>
        <dbReference type="ChEBI" id="CHEBI:17865"/>
        <dbReference type="ChEBI" id="CHEBI:29985"/>
        <dbReference type="ChEBI" id="CHEBI:57427"/>
        <dbReference type="EC" id="2.6.1.42"/>
    </reaction>
</comment>
<comment type="catalytic activity">
    <reaction evidence="11">
        <text>L-valine + 2-oxoglutarate = 3-methyl-2-oxobutanoate + L-glutamate</text>
        <dbReference type="Rhea" id="RHEA:24813"/>
        <dbReference type="ChEBI" id="CHEBI:11851"/>
        <dbReference type="ChEBI" id="CHEBI:16810"/>
        <dbReference type="ChEBI" id="CHEBI:29985"/>
        <dbReference type="ChEBI" id="CHEBI:57762"/>
        <dbReference type="EC" id="2.6.1.42"/>
    </reaction>
</comment>
<keyword evidence="10" id="KW-0028">Amino-acid biosynthesis</keyword>
<keyword evidence="14" id="KW-0808">Transferase</keyword>
<dbReference type="EC" id="2.6.1.42" evidence="7"/>
<dbReference type="OrthoDB" id="9803598at2"/>
<dbReference type="PANTHER" id="PTHR42743">
    <property type="entry name" value="AMINO-ACID AMINOTRANSFERASE"/>
    <property type="match status" value="1"/>
</dbReference>
<evidence type="ECO:0000256" key="11">
    <source>
        <dbReference type="ARBA" id="ARBA00048212"/>
    </source>
</evidence>
<comment type="pathway">
    <text evidence="3">Amino-acid biosynthesis; L-isoleucine biosynthesis; L-isoleucine from 2-oxobutanoate: step 4/4.</text>
</comment>
<protein>
    <recommendedName>
        <fullName evidence="8">Probable branched-chain-amino-acid aminotransferase</fullName>
        <ecNumber evidence="7">2.6.1.42</ecNumber>
    </recommendedName>
</protein>
<keyword evidence="9" id="KW-0663">Pyridoxal phosphate</keyword>
<comment type="caution">
    <text evidence="14">The sequence shown here is derived from an EMBL/GenBank/DDBJ whole genome shotgun (WGS) entry which is preliminary data.</text>
</comment>
<proteinExistence type="inferred from homology"/>
<dbReference type="RefSeq" id="WP_132033132.1">
    <property type="nucleotide sequence ID" value="NZ_SMAI01000010.1"/>
</dbReference>
<evidence type="ECO:0000313" key="14">
    <source>
        <dbReference type="EMBL" id="TCT03294.1"/>
    </source>
</evidence>
<dbReference type="InterPro" id="IPR036038">
    <property type="entry name" value="Aminotransferase-like"/>
</dbReference>